<keyword evidence="3" id="KW-1185">Reference proteome</keyword>
<accession>S8DLE8</accession>
<dbReference type="InParanoid" id="S8DLE8"/>
<dbReference type="HOGENOM" id="CLU_046025_5_1_1"/>
<proteinExistence type="predicted"/>
<evidence type="ECO:0000313" key="3">
    <source>
        <dbReference type="Proteomes" id="UP000015241"/>
    </source>
</evidence>
<reference evidence="2 3" key="1">
    <citation type="journal article" date="2012" name="Science">
        <title>The Paleozoic origin of enzymatic lignin decomposition reconstructed from 31 fungal genomes.</title>
        <authorList>
            <person name="Floudas D."/>
            <person name="Binder M."/>
            <person name="Riley R."/>
            <person name="Barry K."/>
            <person name="Blanchette R.A."/>
            <person name="Henrissat B."/>
            <person name="Martinez A.T."/>
            <person name="Otillar R."/>
            <person name="Spatafora J.W."/>
            <person name="Yadav J.S."/>
            <person name="Aerts A."/>
            <person name="Benoit I."/>
            <person name="Boyd A."/>
            <person name="Carlson A."/>
            <person name="Copeland A."/>
            <person name="Coutinho P.M."/>
            <person name="de Vries R.P."/>
            <person name="Ferreira P."/>
            <person name="Findley K."/>
            <person name="Foster B."/>
            <person name="Gaskell J."/>
            <person name="Glotzer D."/>
            <person name="Gorecki P."/>
            <person name="Heitman J."/>
            <person name="Hesse C."/>
            <person name="Hori C."/>
            <person name="Igarashi K."/>
            <person name="Jurgens J.A."/>
            <person name="Kallen N."/>
            <person name="Kersten P."/>
            <person name="Kohler A."/>
            <person name="Kuees U."/>
            <person name="Kumar T.K.A."/>
            <person name="Kuo A."/>
            <person name="LaButti K."/>
            <person name="Larrondo L.F."/>
            <person name="Lindquist E."/>
            <person name="Ling A."/>
            <person name="Lombard V."/>
            <person name="Lucas S."/>
            <person name="Lundell T."/>
            <person name="Martin R."/>
            <person name="McLaughlin D.J."/>
            <person name="Morgenstern I."/>
            <person name="Morin E."/>
            <person name="Murat C."/>
            <person name="Nagy L.G."/>
            <person name="Nolan M."/>
            <person name="Ohm R.A."/>
            <person name="Patyshakuliyeva A."/>
            <person name="Rokas A."/>
            <person name="Ruiz-Duenas F.J."/>
            <person name="Sabat G."/>
            <person name="Salamov A."/>
            <person name="Samejima M."/>
            <person name="Schmutz J."/>
            <person name="Slot J.C."/>
            <person name="St John F."/>
            <person name="Stenlid J."/>
            <person name="Sun H."/>
            <person name="Sun S."/>
            <person name="Syed K."/>
            <person name="Tsang A."/>
            <person name="Wiebenga A."/>
            <person name="Young D."/>
            <person name="Pisabarro A."/>
            <person name="Eastwood D.C."/>
            <person name="Martin F."/>
            <person name="Cullen D."/>
            <person name="Grigoriev I.V."/>
            <person name="Hibbett D.S."/>
        </authorList>
    </citation>
    <scope>NUCLEOTIDE SEQUENCE</scope>
    <source>
        <strain evidence="3">FP-58527</strain>
    </source>
</reference>
<protein>
    <submittedName>
        <fullName evidence="2">Uncharacterized protein</fullName>
    </submittedName>
</protein>
<gene>
    <name evidence="2" type="ORF">FOMPIDRAFT_1020087</name>
</gene>
<feature type="transmembrane region" description="Helical" evidence="1">
    <location>
        <begin position="82"/>
        <end position="104"/>
    </location>
</feature>
<evidence type="ECO:0000256" key="1">
    <source>
        <dbReference type="SAM" id="Phobius"/>
    </source>
</evidence>
<sequence>MSALTLNLNPSLGCYFIGVVMSFLFYGVTCAQVLYYGKHYAGDPLRMKLGVVLLWILDSATTLSALGIIYSEMVTNHAQPTALFYIANVFITEYAFAVFVVFVVQCLRTTNRVIPGGFFKMKPYVALQTIVASVTDIYITICLTLILRERNTGFSRVLQILQFITAPHVDQFMALPLAVQVWAVFHFTSSKAYVNSLLAMIFPLPVPEAGCLSVTSSSLEASKKGASCRVVLHYLKGSYAFSHNAEL</sequence>
<name>S8DLE8_FOMSC</name>
<dbReference type="STRING" id="743788.S8DLE8"/>
<feature type="transmembrane region" description="Helical" evidence="1">
    <location>
        <begin position="49"/>
        <end position="70"/>
    </location>
</feature>
<keyword evidence="1" id="KW-0812">Transmembrane</keyword>
<feature type="transmembrane region" description="Helical" evidence="1">
    <location>
        <begin position="125"/>
        <end position="147"/>
    </location>
</feature>
<dbReference type="OrthoDB" id="2535105at2759"/>
<keyword evidence="1" id="KW-0472">Membrane</keyword>
<feature type="transmembrane region" description="Helical" evidence="1">
    <location>
        <begin position="15"/>
        <end position="37"/>
    </location>
</feature>
<dbReference type="Proteomes" id="UP000015241">
    <property type="component" value="Unassembled WGS sequence"/>
</dbReference>
<evidence type="ECO:0000313" key="2">
    <source>
        <dbReference type="EMBL" id="EPS94371.1"/>
    </source>
</evidence>
<organism evidence="2 3">
    <name type="scientific">Fomitopsis schrenkii</name>
    <name type="common">Brown rot fungus</name>
    <dbReference type="NCBI Taxonomy" id="2126942"/>
    <lineage>
        <taxon>Eukaryota</taxon>
        <taxon>Fungi</taxon>
        <taxon>Dikarya</taxon>
        <taxon>Basidiomycota</taxon>
        <taxon>Agaricomycotina</taxon>
        <taxon>Agaricomycetes</taxon>
        <taxon>Polyporales</taxon>
        <taxon>Fomitopsis</taxon>
    </lineage>
</organism>
<dbReference type="EMBL" id="KE504235">
    <property type="protein sequence ID" value="EPS94371.1"/>
    <property type="molecule type" value="Genomic_DNA"/>
</dbReference>
<keyword evidence="1" id="KW-1133">Transmembrane helix</keyword>
<dbReference type="AlphaFoldDB" id="S8DLE8"/>